<name>A0A7R8CP21_LEPSM</name>
<evidence type="ECO:0000313" key="18">
    <source>
        <dbReference type="EMBL" id="CAF2882159.1"/>
    </source>
</evidence>
<dbReference type="GO" id="GO:0005869">
    <property type="term" value="C:dynactin complex"/>
    <property type="evidence" value="ECO:0007669"/>
    <property type="project" value="InterPro"/>
</dbReference>
<comment type="subunit">
    <text evidence="16">Subunit of dynactin, a multiprotein complex part of a tripartite complex with dynein and a adapter, such as BICDL1, BICD2 or HOOK3. The dynactin complex is built around ACTR1A/ACTB filament and consists of an actin-related filament composed of a shoulder domain, a pointed end and a barbed end. Its length is defined by its flexible shoulder domain. The soulder is composed of 2 DCTN1 subunits, 4 DCTN2 and 2 DCTN3. The 4 DCNT2 (via N-terminus) bind the ACTR1A filament and act as molecular rulers to determine the length. The pointed end is important for binding dynein-dynactin cargo adapters. Consists of 4 subunits: ACTR10, DCNT4, DCTN5 and DCTN6. The barbed end is composed of a CAPZA1:CAPZB heterodimers, which binds ACTR1A/ACTB filament and dynactin and stabilizes dynactin. Interacts with ATP7B, but not ATP7A, in a copper-dependent manner. Interacts with ANK2; this interaction is required for localization at costameres. Interacts with N4BP2L1.</text>
</comment>
<reference evidence="18" key="1">
    <citation type="submission" date="2021-02" db="EMBL/GenBank/DDBJ databases">
        <authorList>
            <person name="Bekaert M."/>
        </authorList>
    </citation>
    <scope>NUCLEOTIDE SEQUENCE</scope>
    <source>
        <strain evidence="18">IoA-00</strain>
    </source>
</reference>
<dbReference type="PROSITE" id="PS00845">
    <property type="entry name" value="CAP_GLY_1"/>
    <property type="match status" value="1"/>
</dbReference>
<evidence type="ECO:0000256" key="11">
    <source>
        <dbReference type="ARBA" id="ARBA00023186"/>
    </source>
</evidence>
<evidence type="ECO:0000256" key="13">
    <source>
        <dbReference type="ARBA" id="ARBA00025779"/>
    </source>
</evidence>
<evidence type="ECO:0000259" key="17">
    <source>
        <dbReference type="PROSITE" id="PS50245"/>
    </source>
</evidence>
<dbReference type="PROSITE" id="PS50245">
    <property type="entry name" value="CAP_GLY_2"/>
    <property type="match status" value="1"/>
</dbReference>
<keyword evidence="5" id="KW-0963">Cytoplasm</keyword>
<keyword evidence="10" id="KW-0175">Coiled coil</keyword>
<evidence type="ECO:0000256" key="2">
    <source>
        <dbReference type="ARBA" id="ARBA00004529"/>
    </source>
</evidence>
<dbReference type="SUPFAM" id="SSF54236">
    <property type="entry name" value="Ubiquitin-like"/>
    <property type="match status" value="1"/>
</dbReference>
<comment type="similarity">
    <text evidence="13">Belongs to the TBCB family.</text>
</comment>
<evidence type="ECO:0000256" key="12">
    <source>
        <dbReference type="ARBA" id="ARBA00023212"/>
    </source>
</evidence>
<dbReference type="SMART" id="SM01052">
    <property type="entry name" value="CAP_GLY"/>
    <property type="match status" value="1"/>
</dbReference>
<dbReference type="InterPro" id="IPR000938">
    <property type="entry name" value="CAP-Gly_domain"/>
</dbReference>
<dbReference type="PANTHER" id="PTHR13034:SF2">
    <property type="entry name" value="DYNACTIN SUBUNIT 4"/>
    <property type="match status" value="1"/>
</dbReference>
<feature type="domain" description="CAP-Gly" evidence="17">
    <location>
        <begin position="648"/>
        <end position="690"/>
    </location>
</feature>
<protein>
    <recommendedName>
        <fullName evidence="15">Dynactin subunit 4</fullName>
    </recommendedName>
</protein>
<dbReference type="GO" id="GO:0043014">
    <property type="term" value="F:alpha-tubulin binding"/>
    <property type="evidence" value="ECO:0007669"/>
    <property type="project" value="InterPro"/>
</dbReference>
<evidence type="ECO:0000256" key="3">
    <source>
        <dbReference type="ARBA" id="ARBA00004544"/>
    </source>
</evidence>
<dbReference type="GO" id="GO:0030016">
    <property type="term" value="C:myofibril"/>
    <property type="evidence" value="ECO:0007669"/>
    <property type="project" value="UniProtKB-SubCell"/>
</dbReference>
<evidence type="ECO:0000256" key="15">
    <source>
        <dbReference type="ARBA" id="ARBA00034864"/>
    </source>
</evidence>
<comment type="subcellular location">
    <subcellularLocation>
        <location evidence="3">Cytoplasm</location>
        <location evidence="3">Cell cortex</location>
    </subcellularLocation>
    <subcellularLocation>
        <location evidence="1">Cytoplasm</location>
        <location evidence="1">Cytoskeleton</location>
        <location evidence="1">Microtubule organizing center</location>
        <location evidence="1">Centrosome</location>
    </subcellularLocation>
    <subcellularLocation>
        <location evidence="2">Cytoplasm</location>
        <location evidence="2">Cytoskeleton</location>
        <location evidence="2">Stress fiber</location>
    </subcellularLocation>
    <subcellularLocation>
        <location evidence="4">Cytoplasm</location>
        <location evidence="4">Myofibril</location>
    </subcellularLocation>
</comment>
<evidence type="ECO:0000256" key="6">
    <source>
        <dbReference type="ARBA" id="ARBA00022499"/>
    </source>
</evidence>
<evidence type="ECO:0000256" key="9">
    <source>
        <dbReference type="ARBA" id="ARBA00022990"/>
    </source>
</evidence>
<dbReference type="InterPro" id="IPR045172">
    <property type="entry name" value="TBCB_Ubl"/>
</dbReference>
<dbReference type="GO" id="GO:0007021">
    <property type="term" value="P:tubulin complex assembly"/>
    <property type="evidence" value="ECO:0007669"/>
    <property type="project" value="InterPro"/>
</dbReference>
<evidence type="ECO:0000256" key="7">
    <source>
        <dbReference type="ARBA" id="ARBA00022553"/>
    </source>
</evidence>
<dbReference type="SUPFAM" id="SSF74924">
    <property type="entry name" value="Cap-Gly domain"/>
    <property type="match status" value="1"/>
</dbReference>
<dbReference type="EMBL" id="HG994582">
    <property type="protein sequence ID" value="CAF2882159.1"/>
    <property type="molecule type" value="Genomic_DNA"/>
</dbReference>
<keyword evidence="7" id="KW-0597">Phosphoprotein</keyword>
<proteinExistence type="inferred from homology"/>
<dbReference type="InterPro" id="IPR008603">
    <property type="entry name" value="DCTN4"/>
</dbReference>
<keyword evidence="6" id="KW-1017">Isopeptide bond</keyword>
<accession>A0A7R8CP21</accession>
<evidence type="ECO:0000256" key="16">
    <source>
        <dbReference type="ARBA" id="ARBA00093507"/>
    </source>
</evidence>
<dbReference type="Pfam" id="PF05502">
    <property type="entry name" value="Dynactin_p62"/>
    <property type="match status" value="1"/>
</dbReference>
<dbReference type="GO" id="GO:0001725">
    <property type="term" value="C:stress fiber"/>
    <property type="evidence" value="ECO:0007669"/>
    <property type="project" value="UniProtKB-SubCell"/>
</dbReference>
<keyword evidence="8" id="KW-0832">Ubl conjugation</keyword>
<evidence type="ECO:0000256" key="8">
    <source>
        <dbReference type="ARBA" id="ARBA00022843"/>
    </source>
</evidence>
<gene>
    <name evidence="18" type="ORF">LSAA_8066</name>
</gene>
<dbReference type="GO" id="GO:0005829">
    <property type="term" value="C:cytosol"/>
    <property type="evidence" value="ECO:0007669"/>
    <property type="project" value="UniProtKB-ARBA"/>
</dbReference>
<dbReference type="InterPro" id="IPR029071">
    <property type="entry name" value="Ubiquitin-like_domsf"/>
</dbReference>
<organism evidence="18 19">
    <name type="scientific">Lepeophtheirus salmonis</name>
    <name type="common">Salmon louse</name>
    <name type="synonym">Caligus salmonis</name>
    <dbReference type="NCBI Taxonomy" id="72036"/>
    <lineage>
        <taxon>Eukaryota</taxon>
        <taxon>Metazoa</taxon>
        <taxon>Ecdysozoa</taxon>
        <taxon>Arthropoda</taxon>
        <taxon>Crustacea</taxon>
        <taxon>Multicrustacea</taxon>
        <taxon>Hexanauplia</taxon>
        <taxon>Copepoda</taxon>
        <taxon>Siphonostomatoida</taxon>
        <taxon>Caligidae</taxon>
        <taxon>Lepeophtheirus</taxon>
    </lineage>
</organism>
<keyword evidence="9" id="KW-0007">Acetylation</keyword>
<dbReference type="Pfam" id="PF14560">
    <property type="entry name" value="Ubiquitin_2"/>
    <property type="match status" value="1"/>
</dbReference>
<dbReference type="Pfam" id="PF01302">
    <property type="entry name" value="CAP_GLY"/>
    <property type="match status" value="1"/>
</dbReference>
<evidence type="ECO:0000256" key="4">
    <source>
        <dbReference type="ARBA" id="ARBA00004657"/>
    </source>
</evidence>
<dbReference type="PANTHER" id="PTHR13034">
    <property type="entry name" value="DYNACTIN P62 SUBUNIT"/>
    <property type="match status" value="1"/>
</dbReference>
<dbReference type="Gene3D" id="3.10.20.90">
    <property type="entry name" value="Phosphatidylinositol 3-kinase Catalytic Subunit, Chain A, domain 1"/>
    <property type="match status" value="1"/>
</dbReference>
<dbReference type="InterPro" id="IPR000626">
    <property type="entry name" value="Ubiquitin-like_dom"/>
</dbReference>
<sequence length="711" mass="80371">MTEVKAGYPEMPVSIPCPFSEELLKKVRYTCTCGVSSPLSRMYFCRHCFEIRCYYCVLHEVDSHYCPNCLENMPSAEAPNPGETPRKVYYLSCVFCRWSSRDIGLSNQKVTSGGWPEKENPNTNRISVLLEHYRSIAQKDKLEKESKRQMGRKLNYLQLSDKYGLARKRAGLPPLPVGTSSDFDKSVPSVTPSTAVDIDELEAEESVNEQVSNADIYNVTNMLCRLSQTDTQPSHVKDIYPLHMHLVIKRSQRCRKCEHNLSKPEYNPTSIKFKIQLAAFYHVPDISIYSSKGPWKSGEETQFILKLVNPTQHATEIEFLDTAGVQEFRIIDEEMRKKKQAEAKKAHSNTIGSLLRQQSLIKASDRHQVNETAKVVLPKGKIHLPPRDDAAEFDDSGPDLHKDDDKNVIAWRKGNKVGVLMTAIPDGSEDKIVVSFGLKFLYTNTISALDKKDVQTADIVIPMDSEVRVITESFVNVFISSTINSFTSEKRFPKDLTIADLKGKLELITGCSSGSMKISVHDDESGKKVCDLSDDNVLLGSYPIDSGFRLHVVDHSKSVGEYENTQGVQKFELSEEEYSKRNDTVQSFLKRNKVGKYNEEEMKKLEEEKNSQLEKDKELAAKMEVGNRCSITVPGNISDRRGEVKFIGNVHFKPGIWVGVQYDEPFGKNDGSVEGKRYFKCKDKYGGFVKICFVSVGDYPEKEIDLSDDEI</sequence>
<dbReference type="CDD" id="cd01789">
    <property type="entry name" value="Ubl_TBCB"/>
    <property type="match status" value="1"/>
</dbReference>
<comment type="similarity">
    <text evidence="14">Belongs to the dynactin subunit 4 family.</text>
</comment>
<dbReference type="AlphaFoldDB" id="A0A7R8CP21"/>
<dbReference type="Gene3D" id="2.30.30.190">
    <property type="entry name" value="CAP Gly-rich-like domain"/>
    <property type="match status" value="1"/>
</dbReference>
<dbReference type="Proteomes" id="UP000675881">
    <property type="component" value="Chromosome 3"/>
</dbReference>
<evidence type="ECO:0000313" key="19">
    <source>
        <dbReference type="Proteomes" id="UP000675881"/>
    </source>
</evidence>
<keyword evidence="19" id="KW-1185">Reference proteome</keyword>
<evidence type="ECO:0000256" key="10">
    <source>
        <dbReference type="ARBA" id="ARBA00023054"/>
    </source>
</evidence>
<dbReference type="GO" id="GO:0007023">
    <property type="term" value="P:post-chaperonin tubulin folding pathway"/>
    <property type="evidence" value="ECO:0007669"/>
    <property type="project" value="InterPro"/>
</dbReference>
<evidence type="ECO:0000256" key="1">
    <source>
        <dbReference type="ARBA" id="ARBA00004300"/>
    </source>
</evidence>
<evidence type="ECO:0000256" key="5">
    <source>
        <dbReference type="ARBA" id="ARBA00022490"/>
    </source>
</evidence>
<dbReference type="FunFam" id="2.30.30.190:FF:000013">
    <property type="entry name" value="Tubulin-folding cofactor B"/>
    <property type="match status" value="1"/>
</dbReference>
<evidence type="ECO:0000256" key="14">
    <source>
        <dbReference type="ARBA" id="ARBA00034776"/>
    </source>
</evidence>
<keyword evidence="11" id="KW-0143">Chaperone</keyword>
<dbReference type="GO" id="GO:0005813">
    <property type="term" value="C:centrosome"/>
    <property type="evidence" value="ECO:0007669"/>
    <property type="project" value="UniProtKB-SubCell"/>
</dbReference>
<keyword evidence="12" id="KW-0206">Cytoskeleton</keyword>
<dbReference type="InterPro" id="IPR036859">
    <property type="entry name" value="CAP-Gly_dom_sf"/>
</dbReference>
<dbReference type="OrthoDB" id="283815at2759"/>
<dbReference type="GO" id="GO:0005938">
    <property type="term" value="C:cell cortex"/>
    <property type="evidence" value="ECO:0007669"/>
    <property type="project" value="UniProtKB-SubCell"/>
</dbReference>